<reference evidence="1 2" key="1">
    <citation type="journal article" date="2019" name="Commun. Biol.">
        <title>The bagworm genome reveals a unique fibroin gene that provides high tensile strength.</title>
        <authorList>
            <person name="Kono N."/>
            <person name="Nakamura H."/>
            <person name="Ohtoshi R."/>
            <person name="Tomita M."/>
            <person name="Numata K."/>
            <person name="Arakawa K."/>
        </authorList>
    </citation>
    <scope>NUCLEOTIDE SEQUENCE [LARGE SCALE GENOMIC DNA]</scope>
</reference>
<comment type="caution">
    <text evidence="1">The sequence shown here is derived from an EMBL/GenBank/DDBJ whole genome shotgun (WGS) entry which is preliminary data.</text>
</comment>
<sequence length="75" mass="8799">MLTLRRGRPVQLDPLRYVTVTMVLLLKDSGDEKEVNIVSVAFVNLKQDYKIELPSLRNILYMTWKKMETKLTCLQ</sequence>
<dbReference type="AlphaFoldDB" id="A0A4C1TRS2"/>
<organism evidence="1 2">
    <name type="scientific">Eumeta variegata</name>
    <name type="common">Bagworm moth</name>
    <name type="synonym">Eumeta japonica</name>
    <dbReference type="NCBI Taxonomy" id="151549"/>
    <lineage>
        <taxon>Eukaryota</taxon>
        <taxon>Metazoa</taxon>
        <taxon>Ecdysozoa</taxon>
        <taxon>Arthropoda</taxon>
        <taxon>Hexapoda</taxon>
        <taxon>Insecta</taxon>
        <taxon>Pterygota</taxon>
        <taxon>Neoptera</taxon>
        <taxon>Endopterygota</taxon>
        <taxon>Lepidoptera</taxon>
        <taxon>Glossata</taxon>
        <taxon>Ditrysia</taxon>
        <taxon>Tineoidea</taxon>
        <taxon>Psychidae</taxon>
        <taxon>Oiketicinae</taxon>
        <taxon>Eumeta</taxon>
    </lineage>
</organism>
<evidence type="ECO:0000313" key="1">
    <source>
        <dbReference type="EMBL" id="GBP16614.1"/>
    </source>
</evidence>
<dbReference type="EMBL" id="BGZK01000080">
    <property type="protein sequence ID" value="GBP16614.1"/>
    <property type="molecule type" value="Genomic_DNA"/>
</dbReference>
<protein>
    <submittedName>
        <fullName evidence="1">Uncharacterized protein</fullName>
    </submittedName>
</protein>
<evidence type="ECO:0000313" key="2">
    <source>
        <dbReference type="Proteomes" id="UP000299102"/>
    </source>
</evidence>
<name>A0A4C1TRS2_EUMVA</name>
<accession>A0A4C1TRS2</accession>
<dbReference type="Proteomes" id="UP000299102">
    <property type="component" value="Unassembled WGS sequence"/>
</dbReference>
<keyword evidence="2" id="KW-1185">Reference proteome</keyword>
<proteinExistence type="predicted"/>
<gene>
    <name evidence="1" type="ORF">EVAR_19406_1</name>
</gene>